<sequence length="324" mass="36236">MVRRAKVTEHRFRTYLNRPESDQRLRPKTVRVSYTDPDATDSSSDEEEPSPARRRIKRYVHEIAFGPSQAGTGRTSSLRRRRGVSTTSPALSATGRKFRGVRQRPWGKWAAEIRDPLRRVRVWLGTYDTAEEAAAVYDNAAIQLRGPEAFTNFEKPAEEADIEEPAEEADIEEPVEEAGGSETATTTTGSCCDTAEESRSHHKGVSTSPRSVLRCDGFDYTEQSGGCGGREDVTTTGDSVFMDAFWSDDKYWTSNRSGEEVLWEGFGWLGDNMWKEEEHLGLDLGFDPSLWMTTTTTTTTKWEGGFDCFQDLGDLFGSDPLVAV</sequence>
<keyword evidence="2" id="KW-1185">Reference proteome</keyword>
<protein>
    <submittedName>
        <fullName evidence="1">Uncharacterized protein</fullName>
    </submittedName>
</protein>
<reference evidence="2" key="1">
    <citation type="journal article" date="2023" name="Front. Plant Sci.">
        <title>Chromosomal-level genome assembly of Melastoma candidum provides insights into trichome evolution.</title>
        <authorList>
            <person name="Zhong Y."/>
            <person name="Wu W."/>
            <person name="Sun C."/>
            <person name="Zou P."/>
            <person name="Liu Y."/>
            <person name="Dai S."/>
            <person name="Zhou R."/>
        </authorList>
    </citation>
    <scope>NUCLEOTIDE SEQUENCE [LARGE SCALE GENOMIC DNA]</scope>
</reference>
<organism evidence="1 2">
    <name type="scientific">Melastoma candidum</name>
    <dbReference type="NCBI Taxonomy" id="119954"/>
    <lineage>
        <taxon>Eukaryota</taxon>
        <taxon>Viridiplantae</taxon>
        <taxon>Streptophyta</taxon>
        <taxon>Embryophyta</taxon>
        <taxon>Tracheophyta</taxon>
        <taxon>Spermatophyta</taxon>
        <taxon>Magnoliopsida</taxon>
        <taxon>eudicotyledons</taxon>
        <taxon>Gunneridae</taxon>
        <taxon>Pentapetalae</taxon>
        <taxon>rosids</taxon>
        <taxon>malvids</taxon>
        <taxon>Myrtales</taxon>
        <taxon>Melastomataceae</taxon>
        <taxon>Melastomatoideae</taxon>
        <taxon>Melastomateae</taxon>
        <taxon>Melastoma</taxon>
    </lineage>
</organism>
<accession>A0ACB9QUK2</accession>
<comment type="caution">
    <text evidence="1">The sequence shown here is derived from an EMBL/GenBank/DDBJ whole genome shotgun (WGS) entry which is preliminary data.</text>
</comment>
<dbReference type="Proteomes" id="UP001057402">
    <property type="component" value="Chromosome 5"/>
</dbReference>
<evidence type="ECO:0000313" key="2">
    <source>
        <dbReference type="Proteomes" id="UP001057402"/>
    </source>
</evidence>
<name>A0ACB9QUK2_9MYRT</name>
<proteinExistence type="predicted"/>
<gene>
    <name evidence="1" type="ORF">MLD38_018510</name>
</gene>
<evidence type="ECO:0000313" key="1">
    <source>
        <dbReference type="EMBL" id="KAI4370130.1"/>
    </source>
</evidence>
<dbReference type="EMBL" id="CM042884">
    <property type="protein sequence ID" value="KAI4370130.1"/>
    <property type="molecule type" value="Genomic_DNA"/>
</dbReference>